<dbReference type="Pfam" id="PF08240">
    <property type="entry name" value="ADH_N"/>
    <property type="match status" value="1"/>
</dbReference>
<comment type="caution">
    <text evidence="3">The sequence shown here is derived from an EMBL/GenBank/DDBJ whole genome shotgun (WGS) entry which is preliminary data.</text>
</comment>
<dbReference type="InterPro" id="IPR036291">
    <property type="entry name" value="NAD(P)-bd_dom_sf"/>
</dbReference>
<dbReference type="PANTHER" id="PTHR44154">
    <property type="entry name" value="QUINONE OXIDOREDUCTASE"/>
    <property type="match status" value="1"/>
</dbReference>
<protein>
    <submittedName>
        <fullName evidence="3">NADPH:quinone reductase</fullName>
    </submittedName>
</protein>
<dbReference type="SUPFAM" id="SSF50129">
    <property type="entry name" value="GroES-like"/>
    <property type="match status" value="1"/>
</dbReference>
<dbReference type="InterPro" id="IPR051603">
    <property type="entry name" value="Zinc-ADH_QOR/CCCR"/>
</dbReference>
<dbReference type="InterPro" id="IPR013154">
    <property type="entry name" value="ADH-like_N"/>
</dbReference>
<dbReference type="CDD" id="cd08253">
    <property type="entry name" value="zeta_crystallin"/>
    <property type="match status" value="1"/>
</dbReference>
<dbReference type="Proteomes" id="UP001183202">
    <property type="component" value="Unassembled WGS sequence"/>
</dbReference>
<sequence length="323" mass="33423">MKAAYITTLGSPDVITYGEMDRPVPGPTDVLVRVEAAAVDPVDTFVRSGAYRTPTPFPFVLGRDLVGTVAETGPGATGFAVGDRVWSHSMGHGGRQGVTAEYCVVGVDRVYHLPGDVDAARAAAVLHPAATAHLALFRHARLRPGETVLVIGGAGNVGRAATVLAARAGARVLAVARAETAPDCLRAGATAVVDHRDPDAAEQLRELTGDGVDVHLDTSGHQDLDAALALVGHGARVVLMAGLSARPVLPVGAVYPRDVSLVGFAISNASVDDLAGTARVINHGLADDAFPIPVTVELPLSRTAEAHRMIEAGVRGRIVLRPE</sequence>
<evidence type="ECO:0000313" key="3">
    <source>
        <dbReference type="EMBL" id="MDT0353524.1"/>
    </source>
</evidence>
<keyword evidence="4" id="KW-1185">Reference proteome</keyword>
<dbReference type="InterPro" id="IPR013149">
    <property type="entry name" value="ADH-like_C"/>
</dbReference>
<feature type="domain" description="Enoyl reductase (ER)" evidence="2">
    <location>
        <begin position="10"/>
        <end position="320"/>
    </location>
</feature>
<dbReference type="RefSeq" id="WP_311560037.1">
    <property type="nucleotide sequence ID" value="NZ_JAVREJ010000035.1"/>
</dbReference>
<dbReference type="PANTHER" id="PTHR44154:SF1">
    <property type="entry name" value="QUINONE OXIDOREDUCTASE"/>
    <property type="match status" value="1"/>
</dbReference>
<dbReference type="SUPFAM" id="SSF51735">
    <property type="entry name" value="NAD(P)-binding Rossmann-fold domains"/>
    <property type="match status" value="1"/>
</dbReference>
<evidence type="ECO:0000313" key="4">
    <source>
        <dbReference type="Proteomes" id="UP001183202"/>
    </source>
</evidence>
<organism evidence="3 4">
    <name type="scientific">Pseudonocardia charpentierae</name>
    <dbReference type="NCBI Taxonomy" id="3075545"/>
    <lineage>
        <taxon>Bacteria</taxon>
        <taxon>Bacillati</taxon>
        <taxon>Actinomycetota</taxon>
        <taxon>Actinomycetes</taxon>
        <taxon>Pseudonocardiales</taxon>
        <taxon>Pseudonocardiaceae</taxon>
        <taxon>Pseudonocardia</taxon>
    </lineage>
</organism>
<evidence type="ECO:0000256" key="1">
    <source>
        <dbReference type="ARBA" id="ARBA00022857"/>
    </source>
</evidence>
<proteinExistence type="predicted"/>
<dbReference type="InterPro" id="IPR020843">
    <property type="entry name" value="ER"/>
</dbReference>
<evidence type="ECO:0000259" key="2">
    <source>
        <dbReference type="SMART" id="SM00829"/>
    </source>
</evidence>
<dbReference type="Gene3D" id="3.90.180.10">
    <property type="entry name" value="Medium-chain alcohol dehydrogenases, catalytic domain"/>
    <property type="match status" value="1"/>
</dbReference>
<name>A0ABU2NI03_9PSEU</name>
<reference evidence="4" key="1">
    <citation type="submission" date="2023-07" db="EMBL/GenBank/DDBJ databases">
        <title>30 novel species of actinomycetes from the DSMZ collection.</title>
        <authorList>
            <person name="Nouioui I."/>
        </authorList>
    </citation>
    <scope>NUCLEOTIDE SEQUENCE [LARGE SCALE GENOMIC DNA]</scope>
    <source>
        <strain evidence="4">DSM 45834</strain>
    </source>
</reference>
<accession>A0ABU2NI03</accession>
<gene>
    <name evidence="3" type="ORF">RM445_28930</name>
</gene>
<keyword evidence="1" id="KW-0521">NADP</keyword>
<dbReference type="EMBL" id="JAVREJ010000035">
    <property type="protein sequence ID" value="MDT0353524.1"/>
    <property type="molecule type" value="Genomic_DNA"/>
</dbReference>
<dbReference type="InterPro" id="IPR011032">
    <property type="entry name" value="GroES-like_sf"/>
</dbReference>
<dbReference type="Gene3D" id="3.40.50.720">
    <property type="entry name" value="NAD(P)-binding Rossmann-like Domain"/>
    <property type="match status" value="1"/>
</dbReference>
<dbReference type="Pfam" id="PF00107">
    <property type="entry name" value="ADH_zinc_N"/>
    <property type="match status" value="1"/>
</dbReference>
<dbReference type="SMART" id="SM00829">
    <property type="entry name" value="PKS_ER"/>
    <property type="match status" value="1"/>
</dbReference>